<organism evidence="1 3">
    <name type="scientific">Amycolatopsis regifaucium</name>
    <dbReference type="NCBI Taxonomy" id="546365"/>
    <lineage>
        <taxon>Bacteria</taxon>
        <taxon>Bacillati</taxon>
        <taxon>Actinomycetota</taxon>
        <taxon>Actinomycetes</taxon>
        <taxon>Pseudonocardiales</taxon>
        <taxon>Pseudonocardiaceae</taxon>
        <taxon>Amycolatopsis</taxon>
    </lineage>
</organism>
<dbReference type="EMBL" id="LOBU02000013">
    <property type="protein sequence ID" value="OKA07577.1"/>
    <property type="molecule type" value="Genomic_DNA"/>
</dbReference>
<dbReference type="Gene3D" id="3.30.1310.10">
    <property type="entry name" value="Nucleoid-associated protein YbaB-like domain"/>
    <property type="match status" value="1"/>
</dbReference>
<evidence type="ECO:0000313" key="1">
    <source>
        <dbReference type="EMBL" id="KZB79396.1"/>
    </source>
</evidence>
<evidence type="ECO:0000313" key="4">
    <source>
        <dbReference type="Proteomes" id="UP000186883"/>
    </source>
</evidence>
<dbReference type="AlphaFoldDB" id="A0A154M4B1"/>
<sequence length="99" mass="10851">MSRKSRLENLVSEIEERDAARSRALADARSQTIEVDIPDDLGVIEVSGTGRLERIELDLDNLPYTTAPALSASLLEAIVAAEEHAQELRQQALAASRPR</sequence>
<name>A0A154M4B1_9PSEU</name>
<reference evidence="2 4" key="2">
    <citation type="submission" date="2016-11" db="EMBL/GenBank/DDBJ databases">
        <title>Genome sequencing of Amycolatopsis regifaucium.</title>
        <authorList>
            <person name="Mayilraj S."/>
            <person name="Kaur N."/>
        </authorList>
    </citation>
    <scope>NUCLEOTIDE SEQUENCE [LARGE SCALE GENOMIC DNA]</scope>
    <source>
        <strain evidence="2 4">GY080</strain>
    </source>
</reference>
<dbReference type="Proteomes" id="UP000186883">
    <property type="component" value="Unassembled WGS sequence"/>
</dbReference>
<accession>A0A154M4B1</accession>
<dbReference type="OrthoDB" id="3636805at2"/>
<dbReference type="RefSeq" id="WP_061980837.1">
    <property type="nucleotide sequence ID" value="NZ_FOPQ01000002.1"/>
</dbReference>
<keyword evidence="4" id="KW-1185">Reference proteome</keyword>
<dbReference type="EMBL" id="LQCI01000052">
    <property type="protein sequence ID" value="KZB79396.1"/>
    <property type="molecule type" value="Genomic_DNA"/>
</dbReference>
<protein>
    <recommendedName>
        <fullName evidence="5">DNA-binding protein</fullName>
    </recommendedName>
</protein>
<proteinExistence type="predicted"/>
<evidence type="ECO:0000313" key="3">
    <source>
        <dbReference type="Proteomes" id="UP000076321"/>
    </source>
</evidence>
<evidence type="ECO:0000313" key="2">
    <source>
        <dbReference type="EMBL" id="OKA07577.1"/>
    </source>
</evidence>
<dbReference type="InterPro" id="IPR036894">
    <property type="entry name" value="YbaB-like_sf"/>
</dbReference>
<evidence type="ECO:0008006" key="5">
    <source>
        <dbReference type="Google" id="ProtNLM"/>
    </source>
</evidence>
<comment type="caution">
    <text evidence="1">The sequence shown here is derived from an EMBL/GenBank/DDBJ whole genome shotgun (WGS) entry which is preliminary data.</text>
</comment>
<gene>
    <name evidence="2" type="ORF">ATP06_0217270</name>
    <name evidence="1" type="ORF">AVL48_17585</name>
</gene>
<reference evidence="1 3" key="1">
    <citation type="submission" date="2015-12" db="EMBL/GenBank/DDBJ databases">
        <title>Amycolatopsis regifaucium genome sequencing and assembly.</title>
        <authorList>
            <person name="Mayilraj S."/>
        </authorList>
    </citation>
    <scope>NUCLEOTIDE SEQUENCE [LARGE SCALE GENOMIC DNA]</scope>
    <source>
        <strain evidence="1 3">GY080</strain>
    </source>
</reference>
<dbReference type="Proteomes" id="UP000076321">
    <property type="component" value="Unassembled WGS sequence"/>
</dbReference>